<reference evidence="2 3" key="1">
    <citation type="submission" date="2016-10" db="EMBL/GenBank/DDBJ databases">
        <authorList>
            <person name="de Groot N.N."/>
        </authorList>
    </citation>
    <scope>NUCLEOTIDE SEQUENCE [LARGE SCALE GENOMIC DNA]</scope>
    <source>
        <strain evidence="2 3">CGMCC 1.6114</strain>
    </source>
</reference>
<keyword evidence="1" id="KW-0472">Membrane</keyword>
<evidence type="ECO:0000313" key="3">
    <source>
        <dbReference type="Proteomes" id="UP000183209"/>
    </source>
</evidence>
<dbReference type="EMBL" id="FPAG01000005">
    <property type="protein sequence ID" value="SFS84918.1"/>
    <property type="molecule type" value="Genomic_DNA"/>
</dbReference>
<gene>
    <name evidence="2" type="ORF">SAMN04487906_1888</name>
</gene>
<dbReference type="AlphaFoldDB" id="A0A1I6T769"/>
<dbReference type="OrthoDB" id="796582at2"/>
<proteinExistence type="predicted"/>
<sequence length="194" mass="22925">MNEFTFYLMRYGMYAVYGIIVFLVLKFIFSKTLKNYHSNWNTLIDNFEYSPKEFYQRLKTELESHGVTKISIKETMHKEGGMMSHSRLYLRATWKDYQYDICGAKFGHGFFVSWWLLYKDSIGKILISKIPFVGGWLARRLYPVTYYRIDTASMFMSYAQSSVLKVIEDITNDKGVRALTEAEKKPVLNNIFIR</sequence>
<organism evidence="2 3">
    <name type="scientific">Zhouia amylolytica</name>
    <dbReference type="NCBI Taxonomy" id="376730"/>
    <lineage>
        <taxon>Bacteria</taxon>
        <taxon>Pseudomonadati</taxon>
        <taxon>Bacteroidota</taxon>
        <taxon>Flavobacteriia</taxon>
        <taxon>Flavobacteriales</taxon>
        <taxon>Flavobacteriaceae</taxon>
        <taxon>Zhouia</taxon>
    </lineage>
</organism>
<accession>A0A1I6T769</accession>
<evidence type="ECO:0000256" key="1">
    <source>
        <dbReference type="SAM" id="Phobius"/>
    </source>
</evidence>
<dbReference type="Proteomes" id="UP000183209">
    <property type="component" value="Unassembled WGS sequence"/>
</dbReference>
<protein>
    <submittedName>
        <fullName evidence="2">Uncharacterized protein</fullName>
    </submittedName>
</protein>
<keyword evidence="1" id="KW-0812">Transmembrane</keyword>
<feature type="transmembrane region" description="Helical" evidence="1">
    <location>
        <begin position="12"/>
        <end position="29"/>
    </location>
</feature>
<dbReference type="RefSeq" id="WP_139226680.1">
    <property type="nucleotide sequence ID" value="NZ_FPAG01000005.1"/>
</dbReference>
<evidence type="ECO:0000313" key="2">
    <source>
        <dbReference type="EMBL" id="SFS84918.1"/>
    </source>
</evidence>
<keyword evidence="1" id="KW-1133">Transmembrane helix</keyword>
<name>A0A1I6T769_9FLAO</name>